<evidence type="ECO:0000256" key="1">
    <source>
        <dbReference type="ARBA" id="ARBA00022723"/>
    </source>
</evidence>
<dbReference type="FunFam" id="2.60.120.260:FF:000101">
    <property type="entry name" value="uncharacterized protein LOC108094628 isoform X2"/>
    <property type="match status" value="1"/>
</dbReference>
<protein>
    <submittedName>
        <fullName evidence="12">Putative eel-fucolectin tachylectin-4 pentaxrin-1 domain protein</fullName>
    </submittedName>
</protein>
<dbReference type="SUPFAM" id="SSF49785">
    <property type="entry name" value="Galactose-binding domain-like"/>
    <property type="match status" value="1"/>
</dbReference>
<dbReference type="PANTHER" id="PTHR45656:SF4">
    <property type="entry name" value="PROTEIN CBR-CLEC-78"/>
    <property type="match status" value="1"/>
</dbReference>
<feature type="domain" description="Sushi" evidence="11">
    <location>
        <begin position="492"/>
        <end position="551"/>
    </location>
</feature>
<feature type="disulfide bond" evidence="6">
    <location>
        <begin position="462"/>
        <end position="489"/>
    </location>
</feature>
<dbReference type="EMBL" id="GHJT01003195">
    <property type="protein sequence ID" value="MOY37166.1"/>
    <property type="molecule type" value="Transcribed_RNA"/>
</dbReference>
<dbReference type="Pfam" id="PF22633">
    <property type="entry name" value="F5_F8_type_C_2"/>
    <property type="match status" value="1"/>
</dbReference>
<feature type="region of interest" description="Disordered" evidence="7">
    <location>
        <begin position="628"/>
        <end position="674"/>
    </location>
</feature>
<dbReference type="InterPro" id="IPR051277">
    <property type="entry name" value="SEZ6_CSMD_C4BPB_Regulators"/>
</dbReference>
<reference evidence="12" key="1">
    <citation type="submission" date="2019-04" db="EMBL/GenBank/DDBJ databases">
        <title>An insight into the mialome of Ixodes scapularis.</title>
        <authorList>
            <person name="Ribeiro J.M."/>
            <person name="Mather T.N."/>
            <person name="Karim S."/>
        </authorList>
    </citation>
    <scope>NUCLEOTIDE SEQUENCE</scope>
</reference>
<dbReference type="PANTHER" id="PTHR45656">
    <property type="entry name" value="PROTEIN CBR-CLEC-78"/>
    <property type="match status" value="1"/>
</dbReference>
<feature type="region of interest" description="Disordered" evidence="7">
    <location>
        <begin position="719"/>
        <end position="747"/>
    </location>
</feature>
<feature type="disulfide bond" evidence="6">
    <location>
        <begin position="402"/>
        <end position="429"/>
    </location>
</feature>
<dbReference type="InterPro" id="IPR001304">
    <property type="entry name" value="C-type_lectin-like"/>
</dbReference>
<feature type="chain" id="PRO_5020025377" evidence="9">
    <location>
        <begin position="29"/>
        <end position="816"/>
    </location>
</feature>
<evidence type="ECO:0000259" key="10">
    <source>
        <dbReference type="PROSITE" id="PS50041"/>
    </source>
</evidence>
<evidence type="ECO:0000259" key="11">
    <source>
        <dbReference type="PROSITE" id="PS50923"/>
    </source>
</evidence>
<evidence type="ECO:0000313" key="12">
    <source>
        <dbReference type="EMBL" id="MOY37166.1"/>
    </source>
</evidence>
<dbReference type="AlphaFoldDB" id="A0A4D5RK23"/>
<dbReference type="Gene3D" id="3.10.100.10">
    <property type="entry name" value="Mannose-Binding Protein A, subunit A"/>
    <property type="match status" value="1"/>
</dbReference>
<feature type="domain" description="Sushi" evidence="11">
    <location>
        <begin position="432"/>
        <end position="491"/>
    </location>
</feature>
<feature type="signal peptide" evidence="9">
    <location>
        <begin position="1"/>
        <end position="28"/>
    </location>
</feature>
<dbReference type="SUPFAM" id="SSF56436">
    <property type="entry name" value="C-type lectin-like"/>
    <property type="match status" value="1"/>
</dbReference>
<evidence type="ECO:0000256" key="9">
    <source>
        <dbReference type="SAM" id="SignalP"/>
    </source>
</evidence>
<evidence type="ECO:0000256" key="7">
    <source>
        <dbReference type="SAM" id="MobiDB-lite"/>
    </source>
</evidence>
<dbReference type="OrthoDB" id="547680at2759"/>
<accession>A0A4D5RK23</accession>
<name>A0A4D5RK23_IXOSC</name>
<dbReference type="CDD" id="cd00037">
    <property type="entry name" value="CLECT"/>
    <property type="match status" value="1"/>
</dbReference>
<keyword evidence="8" id="KW-1133">Transmembrane helix</keyword>
<feature type="compositionally biased region" description="Low complexity" evidence="7">
    <location>
        <begin position="553"/>
        <end position="587"/>
    </location>
</feature>
<keyword evidence="4" id="KW-0106">Calcium</keyword>
<dbReference type="VEuPathDB" id="VectorBase:ISCP_022706"/>
<dbReference type="VEuPathDB" id="VectorBase:ISCI009434"/>
<dbReference type="GO" id="GO:0046872">
    <property type="term" value="F:metal ion binding"/>
    <property type="evidence" value="ECO:0007669"/>
    <property type="project" value="UniProtKB-KW"/>
</dbReference>
<feature type="compositionally biased region" description="Pro residues" evidence="7">
    <location>
        <begin position="632"/>
        <end position="642"/>
    </location>
</feature>
<dbReference type="Pfam" id="PF00059">
    <property type="entry name" value="Lectin_C"/>
    <property type="match status" value="1"/>
</dbReference>
<dbReference type="VEuPathDB" id="VectorBase:ISCI022311"/>
<evidence type="ECO:0000256" key="5">
    <source>
        <dbReference type="ARBA" id="ARBA00023157"/>
    </source>
</evidence>
<dbReference type="SMART" id="SM00607">
    <property type="entry name" value="FTP"/>
    <property type="match status" value="1"/>
</dbReference>
<keyword evidence="3" id="KW-0677">Repeat</keyword>
<dbReference type="CDD" id="cd00033">
    <property type="entry name" value="CCP"/>
    <property type="match status" value="4"/>
</dbReference>
<keyword evidence="1" id="KW-0479">Metal-binding</keyword>
<dbReference type="VEuPathDB" id="VectorBase:ISCW019018"/>
<proteinExistence type="predicted"/>
<keyword evidence="8" id="KW-0812">Transmembrane</keyword>
<evidence type="ECO:0000256" key="3">
    <source>
        <dbReference type="ARBA" id="ARBA00022737"/>
    </source>
</evidence>
<feature type="transmembrane region" description="Helical" evidence="8">
    <location>
        <begin position="686"/>
        <end position="712"/>
    </location>
</feature>
<evidence type="ECO:0000256" key="4">
    <source>
        <dbReference type="ARBA" id="ARBA00022837"/>
    </source>
</evidence>
<dbReference type="InterPro" id="IPR000436">
    <property type="entry name" value="Sushi_SCR_CCP_dom"/>
</dbReference>
<comment type="caution">
    <text evidence="6">Lacks conserved residue(s) required for the propagation of feature annotation.</text>
</comment>
<evidence type="ECO:0000256" key="2">
    <source>
        <dbReference type="ARBA" id="ARBA00022729"/>
    </source>
</evidence>
<dbReference type="InterPro" id="IPR016186">
    <property type="entry name" value="C-type_lectin-like/link_sf"/>
</dbReference>
<keyword evidence="5 6" id="KW-1015">Disulfide bond</keyword>
<feature type="compositionally biased region" description="Basic and acidic residues" evidence="7">
    <location>
        <begin position="594"/>
        <end position="603"/>
    </location>
</feature>
<dbReference type="FunFam" id="3.10.100.10:FF:000089">
    <property type="entry name" value="Uncharacterized protein, isoform C"/>
    <property type="match status" value="1"/>
</dbReference>
<dbReference type="PROSITE" id="PS50041">
    <property type="entry name" value="C_TYPE_LECTIN_2"/>
    <property type="match status" value="1"/>
</dbReference>
<dbReference type="Gene3D" id="2.10.70.10">
    <property type="entry name" value="Complement Module, domain 1"/>
    <property type="match status" value="4"/>
</dbReference>
<dbReference type="Gene3D" id="2.60.120.260">
    <property type="entry name" value="Galactose-binding domain-like"/>
    <property type="match status" value="1"/>
</dbReference>
<dbReference type="SUPFAM" id="SSF57535">
    <property type="entry name" value="Complement control module/SCR domain"/>
    <property type="match status" value="4"/>
</dbReference>
<dbReference type="InterPro" id="IPR008979">
    <property type="entry name" value="Galactose-bd-like_sf"/>
</dbReference>
<sequence>MASGCTTGIPLLLTLGCVLLATAVPGTATEVHCGYPGVPAHCSVTYSKDDLSVGTVATYTCDAGYELLGPGRRMCSANGTWTPPNIPFCVLNVAAGKAPLQSSTMGGGVPQKAVDGSTSAFFQADTCSLTEAERSPWWYVNLLEPYSVQLVRLDWGTTSPEATVVVRVGNNRPDMGANPVCNRFTGPLEEGRPLFLPCATPMPGAFVSVHLQGQGPLSICEVFVYTDQALPVERCPSFRDQPLGSTTTYNGKCYIFYDNQPAPFEASMRFCEARGGTLVDETSPALQGFLSWELYKRHRHDSDSGQYWMGATRDPRDPASWKWLNGREVTISFWNAPGGSRENNCSRFDGTRGWLWSDTNCEHALNFVCQHRPTTCGKPERPANSTIVARNFEVGSVIEYRCAPGHLLVGPNIRTCLANGFYSEFAPKCRYLECGPPAPIPNGSLMLTNGTRHYLSSVEYGCREGYVLVGRSILVCDVDQRWNGPPPRCEPVMCRAPTPIAHGLVRLSAASTVFGTVAEYDCEPGFLLSGPGHISCGPSGFWQGDIPVCLRPTTTRPPTTMAPTTTTTATTTSFEPPTPEPTSSKRPPLIPTKFHPDFAPDRTDQRPTFLTTTLAPPRAVPTATTTVLPTMRPRPQPPPQPHQPRRPAFRPVDNDVAGSAGHRTIMSPPDLRGFSDSSPAGAKLNMGGFIALGVFGGFVVLAAVITIVVIVIRRARGGGVSSSDRHRGVKMAVGGGGSSGSSSLENSPVGAYAEHGLHKHYKRAWENLRYDAGKQQPGSRIETLDNPHVMRTLEGYREANEITVNDVAALYGRPRR</sequence>
<dbReference type="VEuPathDB" id="VectorBase:ISCW022311"/>
<feature type="disulfide bond" evidence="6">
    <location>
        <begin position="522"/>
        <end position="549"/>
    </location>
</feature>
<dbReference type="FunFam" id="2.10.70.10:FF:000112">
    <property type="entry name" value="Uncharacterized protein, isoform C"/>
    <property type="match status" value="1"/>
</dbReference>
<keyword evidence="8" id="KW-0472">Membrane</keyword>
<feature type="domain" description="Sushi" evidence="11">
    <location>
        <begin position="31"/>
        <end position="91"/>
    </location>
</feature>
<dbReference type="InterPro" id="IPR035976">
    <property type="entry name" value="Sushi/SCR/CCP_sf"/>
</dbReference>
<dbReference type="InterPro" id="IPR006585">
    <property type="entry name" value="FTP1"/>
</dbReference>
<dbReference type="Pfam" id="PF00084">
    <property type="entry name" value="Sushi"/>
    <property type="match status" value="4"/>
</dbReference>
<dbReference type="PROSITE" id="PS50923">
    <property type="entry name" value="SUSHI"/>
    <property type="match status" value="4"/>
</dbReference>
<evidence type="ECO:0000256" key="6">
    <source>
        <dbReference type="PROSITE-ProRule" id="PRU00302"/>
    </source>
</evidence>
<keyword evidence="2 9" id="KW-0732">Signal</keyword>
<dbReference type="InterPro" id="IPR016187">
    <property type="entry name" value="CTDL_fold"/>
</dbReference>
<feature type="region of interest" description="Disordered" evidence="7">
    <location>
        <begin position="553"/>
        <end position="603"/>
    </location>
</feature>
<feature type="domain" description="Sushi" evidence="11">
    <location>
        <begin position="374"/>
        <end position="431"/>
    </location>
</feature>
<dbReference type="SMART" id="SM00032">
    <property type="entry name" value="CCP"/>
    <property type="match status" value="4"/>
</dbReference>
<evidence type="ECO:0000256" key="8">
    <source>
        <dbReference type="SAM" id="Phobius"/>
    </source>
</evidence>
<feature type="domain" description="C-type lectin" evidence="10">
    <location>
        <begin position="249"/>
        <end position="370"/>
    </location>
</feature>
<organism evidence="12">
    <name type="scientific">Ixodes scapularis</name>
    <name type="common">Black-legged tick</name>
    <name type="synonym">Deer tick</name>
    <dbReference type="NCBI Taxonomy" id="6945"/>
    <lineage>
        <taxon>Eukaryota</taxon>
        <taxon>Metazoa</taxon>
        <taxon>Ecdysozoa</taxon>
        <taxon>Arthropoda</taxon>
        <taxon>Chelicerata</taxon>
        <taxon>Arachnida</taxon>
        <taxon>Acari</taxon>
        <taxon>Parasitiformes</taxon>
        <taxon>Ixodida</taxon>
        <taxon>Ixodoidea</taxon>
        <taxon>Ixodidae</taxon>
        <taxon>Ixodinae</taxon>
        <taxon>Ixodes</taxon>
    </lineage>
</organism>
<dbReference type="SMART" id="SM00034">
    <property type="entry name" value="CLECT"/>
    <property type="match status" value="1"/>
</dbReference>
<keyword evidence="6" id="KW-0768">Sushi</keyword>